<dbReference type="AlphaFoldDB" id="A0A5B7FCA2"/>
<evidence type="ECO:0000313" key="2">
    <source>
        <dbReference type="EMBL" id="MPC43187.1"/>
    </source>
</evidence>
<sequence length="66" mass="7538">MLPVNPQNTHKLSISPISNKSHQVLERQGQHGQQRHHSKDLPVSPQTPTGQPYLHKYKTDHLSLKL</sequence>
<accession>A0A5B7FCA2</accession>
<proteinExistence type="predicted"/>
<feature type="region of interest" description="Disordered" evidence="1">
    <location>
        <begin position="1"/>
        <end position="66"/>
    </location>
</feature>
<comment type="caution">
    <text evidence="2">The sequence shown here is derived from an EMBL/GenBank/DDBJ whole genome shotgun (WGS) entry which is preliminary data.</text>
</comment>
<feature type="compositionally biased region" description="Polar residues" evidence="1">
    <location>
        <begin position="1"/>
        <end position="22"/>
    </location>
</feature>
<feature type="compositionally biased region" description="Basic and acidic residues" evidence="1">
    <location>
        <begin position="57"/>
        <end position="66"/>
    </location>
</feature>
<evidence type="ECO:0000256" key="1">
    <source>
        <dbReference type="SAM" id="MobiDB-lite"/>
    </source>
</evidence>
<reference evidence="2 3" key="1">
    <citation type="submission" date="2019-05" db="EMBL/GenBank/DDBJ databases">
        <title>Another draft genome of Portunus trituberculatus and its Hox gene families provides insights of decapod evolution.</title>
        <authorList>
            <person name="Jeong J.-H."/>
            <person name="Song I."/>
            <person name="Kim S."/>
            <person name="Choi T."/>
            <person name="Kim D."/>
            <person name="Ryu S."/>
            <person name="Kim W."/>
        </authorList>
    </citation>
    <scope>NUCLEOTIDE SEQUENCE [LARGE SCALE GENOMIC DNA]</scope>
    <source>
        <tissue evidence="2">Muscle</tissue>
    </source>
</reference>
<keyword evidence="3" id="KW-1185">Reference proteome</keyword>
<organism evidence="2 3">
    <name type="scientific">Portunus trituberculatus</name>
    <name type="common">Swimming crab</name>
    <name type="synonym">Neptunus trituberculatus</name>
    <dbReference type="NCBI Taxonomy" id="210409"/>
    <lineage>
        <taxon>Eukaryota</taxon>
        <taxon>Metazoa</taxon>
        <taxon>Ecdysozoa</taxon>
        <taxon>Arthropoda</taxon>
        <taxon>Crustacea</taxon>
        <taxon>Multicrustacea</taxon>
        <taxon>Malacostraca</taxon>
        <taxon>Eumalacostraca</taxon>
        <taxon>Eucarida</taxon>
        <taxon>Decapoda</taxon>
        <taxon>Pleocyemata</taxon>
        <taxon>Brachyura</taxon>
        <taxon>Eubrachyura</taxon>
        <taxon>Portunoidea</taxon>
        <taxon>Portunidae</taxon>
        <taxon>Portuninae</taxon>
        <taxon>Portunus</taxon>
    </lineage>
</organism>
<evidence type="ECO:0000313" key="3">
    <source>
        <dbReference type="Proteomes" id="UP000324222"/>
    </source>
</evidence>
<dbReference type="EMBL" id="VSRR010005719">
    <property type="protein sequence ID" value="MPC43187.1"/>
    <property type="molecule type" value="Genomic_DNA"/>
</dbReference>
<gene>
    <name evidence="2" type="ORF">E2C01_036826</name>
</gene>
<protein>
    <submittedName>
        <fullName evidence="2">Uncharacterized protein</fullName>
    </submittedName>
</protein>
<name>A0A5B7FCA2_PORTR</name>
<dbReference type="Proteomes" id="UP000324222">
    <property type="component" value="Unassembled WGS sequence"/>
</dbReference>